<dbReference type="Proteomes" id="UP000730482">
    <property type="component" value="Unassembled WGS sequence"/>
</dbReference>
<dbReference type="RefSeq" id="WP_212008701.1">
    <property type="nucleotide sequence ID" value="NZ_JAAFYZ010000022.1"/>
</dbReference>
<feature type="transmembrane region" description="Helical" evidence="2">
    <location>
        <begin position="108"/>
        <end position="129"/>
    </location>
</feature>
<evidence type="ECO:0000256" key="2">
    <source>
        <dbReference type="SAM" id="Phobius"/>
    </source>
</evidence>
<reference evidence="3 4" key="1">
    <citation type="submission" date="2020-02" db="EMBL/GenBank/DDBJ databases">
        <title>Acidophilic actinobacteria isolated from forest soil.</title>
        <authorList>
            <person name="Golinska P."/>
        </authorList>
    </citation>
    <scope>NUCLEOTIDE SEQUENCE [LARGE SCALE GENOMIC DNA]</scope>
    <source>
        <strain evidence="3 4">NL8</strain>
    </source>
</reference>
<gene>
    <name evidence="3" type="ORF">KGQ19_09470</name>
</gene>
<feature type="transmembrane region" description="Helical" evidence="2">
    <location>
        <begin position="141"/>
        <end position="160"/>
    </location>
</feature>
<keyword evidence="2" id="KW-0472">Membrane</keyword>
<evidence type="ECO:0000313" key="3">
    <source>
        <dbReference type="EMBL" id="MBS2547099.1"/>
    </source>
</evidence>
<sequence>MTPSDLNSFFATSAGVAGALVGLLFVAISVSGDRLSHHVDARAYRLRASGTLTAFTNALAVSLFAILPGKKVGYTTVSVSVVGLMFVAASMISLVRAHALKWRYRRDVAFLATLTAAFAFQLGFGLAIIAKPHDTDAVDNVAILVIVFFLIGIARTWELIGGPAFGLAHEIRGLAGHGEPKEEDQSAFGSEGDAAAP</sequence>
<evidence type="ECO:0000313" key="4">
    <source>
        <dbReference type="Proteomes" id="UP000730482"/>
    </source>
</evidence>
<protein>
    <submittedName>
        <fullName evidence="3">Uncharacterized protein</fullName>
    </submittedName>
</protein>
<feature type="transmembrane region" description="Helical" evidence="2">
    <location>
        <begin position="48"/>
        <end position="67"/>
    </location>
</feature>
<proteinExistence type="predicted"/>
<feature type="region of interest" description="Disordered" evidence="1">
    <location>
        <begin position="178"/>
        <end position="197"/>
    </location>
</feature>
<keyword evidence="2" id="KW-1133">Transmembrane helix</keyword>
<dbReference type="EMBL" id="JAAFYZ010000022">
    <property type="protein sequence ID" value="MBS2547099.1"/>
    <property type="molecule type" value="Genomic_DNA"/>
</dbReference>
<keyword evidence="2" id="KW-0812">Transmembrane</keyword>
<comment type="caution">
    <text evidence="3">The sequence shown here is derived from an EMBL/GenBank/DDBJ whole genome shotgun (WGS) entry which is preliminary data.</text>
</comment>
<feature type="transmembrane region" description="Helical" evidence="2">
    <location>
        <begin position="6"/>
        <end position="28"/>
    </location>
</feature>
<name>A0ABS5KM23_9ACTN</name>
<evidence type="ECO:0000256" key="1">
    <source>
        <dbReference type="SAM" id="MobiDB-lite"/>
    </source>
</evidence>
<keyword evidence="4" id="KW-1185">Reference proteome</keyword>
<accession>A0ABS5KM23</accession>
<organism evidence="3 4">
    <name type="scientific">Catenulispora pinistramenti</name>
    <dbReference type="NCBI Taxonomy" id="2705254"/>
    <lineage>
        <taxon>Bacteria</taxon>
        <taxon>Bacillati</taxon>
        <taxon>Actinomycetota</taxon>
        <taxon>Actinomycetes</taxon>
        <taxon>Catenulisporales</taxon>
        <taxon>Catenulisporaceae</taxon>
        <taxon>Catenulispora</taxon>
    </lineage>
</organism>
<feature type="transmembrane region" description="Helical" evidence="2">
    <location>
        <begin position="73"/>
        <end position="96"/>
    </location>
</feature>